<name>A0ABW5W0S3_9MICO</name>
<dbReference type="PANTHER" id="PTHR30547">
    <property type="entry name" value="UNCHARACTERIZED PROTEIN YHCG-RELATED"/>
    <property type="match status" value="1"/>
</dbReference>
<comment type="caution">
    <text evidence="4">The sequence shown here is derived from an EMBL/GenBank/DDBJ whole genome shotgun (WGS) entry which is preliminary data.</text>
</comment>
<reference evidence="5" key="1">
    <citation type="journal article" date="2019" name="Int. J. Syst. Evol. Microbiol.">
        <title>The Global Catalogue of Microorganisms (GCM) 10K type strain sequencing project: providing services to taxonomists for standard genome sequencing and annotation.</title>
        <authorList>
            <consortium name="The Broad Institute Genomics Platform"/>
            <consortium name="The Broad Institute Genome Sequencing Center for Infectious Disease"/>
            <person name="Wu L."/>
            <person name="Ma J."/>
        </authorList>
    </citation>
    <scope>NUCLEOTIDE SEQUENCE [LARGE SCALE GENOMIC DNA]</scope>
    <source>
        <strain evidence="5">CCM 7044</strain>
    </source>
</reference>
<feature type="region of interest" description="Disordered" evidence="1">
    <location>
        <begin position="356"/>
        <end position="385"/>
    </location>
</feature>
<feature type="domain" description="YhcG PDDEXK nuclease" evidence="2">
    <location>
        <begin position="178"/>
        <end position="325"/>
    </location>
</feature>
<dbReference type="InterPro" id="IPR009362">
    <property type="entry name" value="YhcG_C"/>
</dbReference>
<dbReference type="RefSeq" id="WP_377188942.1">
    <property type="nucleotide sequence ID" value="NZ_JBHUOG010000002.1"/>
</dbReference>
<dbReference type="InterPro" id="IPR011856">
    <property type="entry name" value="tRNA_endonuc-like_dom_sf"/>
</dbReference>
<dbReference type="InterPro" id="IPR053148">
    <property type="entry name" value="PD-DEXK-like_domain"/>
</dbReference>
<proteinExistence type="predicted"/>
<dbReference type="PANTHER" id="PTHR30547:SF0">
    <property type="entry name" value="BLR8175 PROTEIN"/>
    <property type="match status" value="1"/>
</dbReference>
<dbReference type="Proteomes" id="UP001597479">
    <property type="component" value="Unassembled WGS sequence"/>
</dbReference>
<dbReference type="Gene3D" id="3.40.1350.10">
    <property type="match status" value="1"/>
</dbReference>
<feature type="compositionally biased region" description="Basic and acidic residues" evidence="1">
    <location>
        <begin position="374"/>
        <end position="385"/>
    </location>
</feature>
<gene>
    <name evidence="4" type="ORF">ACFS27_24685</name>
</gene>
<accession>A0ABW5W0S3</accession>
<organism evidence="4 5">
    <name type="scientific">Promicromonospora vindobonensis</name>
    <dbReference type="NCBI Taxonomy" id="195748"/>
    <lineage>
        <taxon>Bacteria</taxon>
        <taxon>Bacillati</taxon>
        <taxon>Actinomycetota</taxon>
        <taxon>Actinomycetes</taxon>
        <taxon>Micrococcales</taxon>
        <taxon>Promicromonosporaceae</taxon>
        <taxon>Promicromonospora</taxon>
    </lineage>
</organism>
<protein>
    <submittedName>
        <fullName evidence="4">PDDEXK nuclease domain-containing protein</fullName>
    </submittedName>
</protein>
<evidence type="ECO:0000313" key="5">
    <source>
        <dbReference type="Proteomes" id="UP001597479"/>
    </source>
</evidence>
<evidence type="ECO:0000259" key="3">
    <source>
        <dbReference type="Pfam" id="PF17761"/>
    </source>
</evidence>
<sequence length="385" mass="43251">MTIETDDAGVPKGYNEFIADLKQRVRTTQFRAVRAANTQVLRLYWSVGRDILDRQKDEGWGAKVVDQISTDMRREFPDQRGWTRRNLMYMKALASAWPTVDEFVPQAVAQIPWGHVRVILDKLTTRQDREWYAAKAVENGWSRASLEFEIKMDLKSRLGSAPSNFSTTLETADSDLAQQAVKDSYVFEHLDPGKQIAERDREQALMDRIQATLLELGRDMAFVGRQFRIEVGGDEFFVDLLFFHVTQLRYVVVELKVGKFQPAHMGQIGTYVAMVDGEVRDPNVHAKTVGILLCTERNGATLDYALASTASPVAVALYEGLTPQQRAGLPQPEELEAVIDEEIRAHEPLVTALPVGDAVGSVRNDGPELIEADPEPRDPEPVDVR</sequence>
<evidence type="ECO:0000256" key="1">
    <source>
        <dbReference type="SAM" id="MobiDB-lite"/>
    </source>
</evidence>
<dbReference type="Pfam" id="PF17761">
    <property type="entry name" value="DUF1016_N"/>
    <property type="match status" value="1"/>
</dbReference>
<dbReference type="InterPro" id="IPR041527">
    <property type="entry name" value="YhcG_N"/>
</dbReference>
<keyword evidence="5" id="KW-1185">Reference proteome</keyword>
<dbReference type="Pfam" id="PF06250">
    <property type="entry name" value="YhcG_C"/>
    <property type="match status" value="1"/>
</dbReference>
<feature type="domain" description="YhcG N-terminal" evidence="3">
    <location>
        <begin position="20"/>
        <end position="154"/>
    </location>
</feature>
<dbReference type="EMBL" id="JBHUOG010000002">
    <property type="protein sequence ID" value="MFD2796777.1"/>
    <property type="molecule type" value="Genomic_DNA"/>
</dbReference>
<evidence type="ECO:0000313" key="4">
    <source>
        <dbReference type="EMBL" id="MFD2796777.1"/>
    </source>
</evidence>
<evidence type="ECO:0000259" key="2">
    <source>
        <dbReference type="Pfam" id="PF06250"/>
    </source>
</evidence>